<comment type="caution">
    <text evidence="5">The sequence shown here is derived from an EMBL/GenBank/DDBJ whole genome shotgun (WGS) entry which is preliminary data.</text>
</comment>
<dbReference type="EMBL" id="BSPC01000005">
    <property type="protein sequence ID" value="GLS17542.1"/>
    <property type="molecule type" value="Genomic_DNA"/>
</dbReference>
<proteinExistence type="inferred from homology"/>
<evidence type="ECO:0000256" key="3">
    <source>
        <dbReference type="ARBA" id="ARBA00022679"/>
    </source>
</evidence>
<dbReference type="Gene3D" id="3.40.50.2000">
    <property type="entry name" value="Glycogen Phosphorylase B"/>
    <property type="match status" value="2"/>
</dbReference>
<dbReference type="GO" id="GO:0016740">
    <property type="term" value="F:transferase activity"/>
    <property type="evidence" value="ECO:0007669"/>
    <property type="project" value="UniProtKB-KW"/>
</dbReference>
<dbReference type="PANTHER" id="PTHR12526">
    <property type="entry name" value="GLYCOSYLTRANSFERASE"/>
    <property type="match status" value="1"/>
</dbReference>
<feature type="region of interest" description="Disordered" evidence="4">
    <location>
        <begin position="365"/>
        <end position="391"/>
    </location>
</feature>
<reference evidence="6" key="1">
    <citation type="journal article" date="2019" name="Int. J. Syst. Evol. Microbiol.">
        <title>The Global Catalogue of Microorganisms (GCM) 10K type strain sequencing project: providing services to taxonomists for standard genome sequencing and annotation.</title>
        <authorList>
            <consortium name="The Broad Institute Genomics Platform"/>
            <consortium name="The Broad Institute Genome Sequencing Center for Infectious Disease"/>
            <person name="Wu L."/>
            <person name="Ma J."/>
        </authorList>
    </citation>
    <scope>NUCLEOTIDE SEQUENCE [LARGE SCALE GENOMIC DNA]</scope>
    <source>
        <strain evidence="6">NBRC 101365</strain>
    </source>
</reference>
<evidence type="ECO:0000256" key="2">
    <source>
        <dbReference type="ARBA" id="ARBA00022676"/>
    </source>
</evidence>
<comment type="similarity">
    <text evidence="1">Belongs to the glycosyltransferase group 1 family. Glycosyltransferase 4 subfamily.</text>
</comment>
<dbReference type="CDD" id="cd03801">
    <property type="entry name" value="GT4_PimA-like"/>
    <property type="match status" value="1"/>
</dbReference>
<evidence type="ECO:0000313" key="6">
    <source>
        <dbReference type="Proteomes" id="UP001156882"/>
    </source>
</evidence>
<dbReference type="PANTHER" id="PTHR12526:SF640">
    <property type="entry name" value="COLANIC ACID BIOSYNTHESIS GLYCOSYLTRANSFERASE WCAL-RELATED"/>
    <property type="match status" value="1"/>
</dbReference>
<sequence length="391" mass="42016">MPRIAFYAPLKPPDHPVPSGDREMARLLLAALQAAGFEAEIASTLRTLDTSGGRDFTAEAAAESALLLARYQAQPESRPDLWFTYHVYYKAPDLIGPNVSKALGIPYVIAEGSRAPKRAVGPWAASHTQAEAALDAADLILIPNPNDREMLEGGRPVGQVLVDLPPFIDASKWPLFQRGTGGDERRLLVVAMMREGDKLASYGILAQALALLPASSWRLDIAGDGPGRHEVEVAFAPFGDRIRFHGRIDDPNTLARFYAEADLLVWPAVNEAFGMVFLEAALQGCPSVAGDYGGVGSVVIDGETGLLAQPGDAQDFASALERLMRDGLLRARLSAGAMRFAREERSLGGAARLLREALAGSADVSSALETRRHQDGALDTFKVKPQNKQDP</sequence>
<protein>
    <submittedName>
        <fullName evidence="5">Glycosyl transferase</fullName>
    </submittedName>
</protein>
<accession>A0ABQ6CCY9</accession>
<gene>
    <name evidence="5" type="ORF">GCM10007874_05570</name>
</gene>
<evidence type="ECO:0000313" key="5">
    <source>
        <dbReference type="EMBL" id="GLS17542.1"/>
    </source>
</evidence>
<keyword evidence="2" id="KW-0328">Glycosyltransferase</keyword>
<keyword evidence="3 5" id="KW-0808">Transferase</keyword>
<keyword evidence="6" id="KW-1185">Reference proteome</keyword>
<dbReference type="RefSeq" id="WP_284310355.1">
    <property type="nucleotide sequence ID" value="NZ_BSPC01000005.1"/>
</dbReference>
<name>A0ABQ6CCY9_9HYPH</name>
<dbReference type="SUPFAM" id="SSF53756">
    <property type="entry name" value="UDP-Glycosyltransferase/glycogen phosphorylase"/>
    <property type="match status" value="1"/>
</dbReference>
<dbReference type="Proteomes" id="UP001156882">
    <property type="component" value="Unassembled WGS sequence"/>
</dbReference>
<dbReference type="Pfam" id="PF13692">
    <property type="entry name" value="Glyco_trans_1_4"/>
    <property type="match status" value="1"/>
</dbReference>
<evidence type="ECO:0000256" key="4">
    <source>
        <dbReference type="SAM" id="MobiDB-lite"/>
    </source>
</evidence>
<evidence type="ECO:0000256" key="1">
    <source>
        <dbReference type="ARBA" id="ARBA00009481"/>
    </source>
</evidence>
<organism evidence="5 6">
    <name type="scientific">Labrys miyagiensis</name>
    <dbReference type="NCBI Taxonomy" id="346912"/>
    <lineage>
        <taxon>Bacteria</taxon>
        <taxon>Pseudomonadati</taxon>
        <taxon>Pseudomonadota</taxon>
        <taxon>Alphaproteobacteria</taxon>
        <taxon>Hyphomicrobiales</taxon>
        <taxon>Xanthobacteraceae</taxon>
        <taxon>Labrys</taxon>
    </lineage>
</organism>